<evidence type="ECO:0000313" key="3">
    <source>
        <dbReference type="Proteomes" id="UP001203761"/>
    </source>
</evidence>
<reference evidence="2" key="1">
    <citation type="submission" date="2022-02" db="EMBL/GenBank/DDBJ databases">
        <authorList>
            <person name="Lee M."/>
            <person name="Kim S.-J."/>
            <person name="Jung M.-Y."/>
        </authorList>
    </citation>
    <scope>NUCLEOTIDE SEQUENCE</scope>
    <source>
        <strain evidence="2">JHP9</strain>
    </source>
</reference>
<gene>
    <name evidence="2" type="ORF">Bequi_03090</name>
</gene>
<protein>
    <submittedName>
        <fullName evidence="2">Fused MFS/spermidine synthase</fullName>
    </submittedName>
</protein>
<keyword evidence="3" id="KW-1185">Reference proteome</keyword>
<organism evidence="2 3">
    <name type="scientific">Brachybacterium equifaecis</name>
    <dbReference type="NCBI Taxonomy" id="2910770"/>
    <lineage>
        <taxon>Bacteria</taxon>
        <taxon>Bacillati</taxon>
        <taxon>Actinomycetota</taxon>
        <taxon>Actinomycetes</taxon>
        <taxon>Micrococcales</taxon>
        <taxon>Dermabacteraceae</taxon>
        <taxon>Brachybacterium</taxon>
    </lineage>
</organism>
<dbReference type="EMBL" id="JAKNCJ010000001">
    <property type="protein sequence ID" value="MCL6422377.1"/>
    <property type="molecule type" value="Genomic_DNA"/>
</dbReference>
<dbReference type="NCBIfam" id="NF037959">
    <property type="entry name" value="MFS_SpdSyn"/>
    <property type="match status" value="1"/>
</dbReference>
<dbReference type="SUPFAM" id="SSF53335">
    <property type="entry name" value="S-adenosyl-L-methionine-dependent methyltransferases"/>
    <property type="match status" value="1"/>
</dbReference>
<accession>A0ABT0QXJ7</accession>
<dbReference type="PANTHER" id="PTHR43317:SF1">
    <property type="entry name" value="THERMOSPERMINE SYNTHASE ACAULIS5"/>
    <property type="match status" value="1"/>
</dbReference>
<dbReference type="PANTHER" id="PTHR43317">
    <property type="entry name" value="THERMOSPERMINE SYNTHASE ACAULIS5"/>
    <property type="match status" value="1"/>
</dbReference>
<sequence>MTSPDAPSATLTFSGLPAEILPDGFSATGWALRIGGIEQSHVDLADPRTVRHEYLRRVANVLDTAAAPGEPLSVLHLGGGALTLVRYVQATRPGSEQTVVEIEPELIDLVTGALPLPEGTRMRALIGDAEEQLALLAEADARFDAIVLDVFNGSDSPPHLARERFYARCLERLTERGILLVNIGDDDGLRFFADQVREVRGAAAQARMAGPWTLTDSVVAGILEEGNLVLALGPGVEAGDLDSRREAWLEAGPHPVAVLDPAQTEVLLRRIPEDDLEADEES</sequence>
<proteinExistence type="predicted"/>
<dbReference type="InterPro" id="IPR029063">
    <property type="entry name" value="SAM-dependent_MTases_sf"/>
</dbReference>
<dbReference type="CDD" id="cd02440">
    <property type="entry name" value="AdoMet_MTases"/>
    <property type="match status" value="1"/>
</dbReference>
<dbReference type="Proteomes" id="UP001203761">
    <property type="component" value="Unassembled WGS sequence"/>
</dbReference>
<evidence type="ECO:0000256" key="1">
    <source>
        <dbReference type="ARBA" id="ARBA00023115"/>
    </source>
</evidence>
<evidence type="ECO:0000313" key="2">
    <source>
        <dbReference type="EMBL" id="MCL6422377.1"/>
    </source>
</evidence>
<keyword evidence="1" id="KW-0620">Polyamine biosynthesis</keyword>
<comment type="caution">
    <text evidence="2">The sequence shown here is derived from an EMBL/GenBank/DDBJ whole genome shotgun (WGS) entry which is preliminary data.</text>
</comment>
<name>A0ABT0QXJ7_9MICO</name>
<dbReference type="Gene3D" id="3.40.50.150">
    <property type="entry name" value="Vaccinia Virus protein VP39"/>
    <property type="match status" value="1"/>
</dbReference>